<gene>
    <name evidence="2" type="ORF">BT96DRAFT_432842</name>
</gene>
<dbReference type="AlphaFoldDB" id="A0A6A4I107"/>
<evidence type="ECO:0000256" key="1">
    <source>
        <dbReference type="SAM" id="MobiDB-lite"/>
    </source>
</evidence>
<dbReference type="Proteomes" id="UP000799118">
    <property type="component" value="Unassembled WGS sequence"/>
</dbReference>
<accession>A0A6A4I107</accession>
<reference evidence="2" key="1">
    <citation type="journal article" date="2019" name="Environ. Microbiol.">
        <title>Fungal ecological strategies reflected in gene transcription - a case study of two litter decomposers.</title>
        <authorList>
            <person name="Barbi F."/>
            <person name="Kohler A."/>
            <person name="Barry K."/>
            <person name="Baskaran P."/>
            <person name="Daum C."/>
            <person name="Fauchery L."/>
            <person name="Ihrmark K."/>
            <person name="Kuo A."/>
            <person name="LaButti K."/>
            <person name="Lipzen A."/>
            <person name="Morin E."/>
            <person name="Grigoriev I.V."/>
            <person name="Henrissat B."/>
            <person name="Lindahl B."/>
            <person name="Martin F."/>
        </authorList>
    </citation>
    <scope>NUCLEOTIDE SEQUENCE</scope>
    <source>
        <strain evidence="2">JB14</strain>
    </source>
</reference>
<name>A0A6A4I107_9AGAR</name>
<evidence type="ECO:0000313" key="3">
    <source>
        <dbReference type="Proteomes" id="UP000799118"/>
    </source>
</evidence>
<sequence>MNYETYSRLPYLYYTDTYKPVASPTAPWEKWGISEPKEAPEDKVEENKVPDSKPEDWSWMKQQTQAATPKGEKSQAASSGGKANSVSSEELPPPPKKQKTG</sequence>
<feature type="compositionally biased region" description="Polar residues" evidence="1">
    <location>
        <begin position="75"/>
        <end position="88"/>
    </location>
</feature>
<organism evidence="2 3">
    <name type="scientific">Gymnopus androsaceus JB14</name>
    <dbReference type="NCBI Taxonomy" id="1447944"/>
    <lineage>
        <taxon>Eukaryota</taxon>
        <taxon>Fungi</taxon>
        <taxon>Dikarya</taxon>
        <taxon>Basidiomycota</taxon>
        <taxon>Agaricomycotina</taxon>
        <taxon>Agaricomycetes</taxon>
        <taxon>Agaricomycetidae</taxon>
        <taxon>Agaricales</taxon>
        <taxon>Marasmiineae</taxon>
        <taxon>Omphalotaceae</taxon>
        <taxon>Gymnopus</taxon>
    </lineage>
</organism>
<proteinExistence type="predicted"/>
<feature type="region of interest" description="Disordered" evidence="1">
    <location>
        <begin position="24"/>
        <end position="101"/>
    </location>
</feature>
<protein>
    <submittedName>
        <fullName evidence="2">Uncharacterized protein</fullName>
    </submittedName>
</protein>
<evidence type="ECO:0000313" key="2">
    <source>
        <dbReference type="EMBL" id="KAE9404216.1"/>
    </source>
</evidence>
<keyword evidence="3" id="KW-1185">Reference proteome</keyword>
<feature type="compositionally biased region" description="Basic and acidic residues" evidence="1">
    <location>
        <begin position="35"/>
        <end position="58"/>
    </location>
</feature>
<dbReference type="EMBL" id="ML769418">
    <property type="protein sequence ID" value="KAE9404216.1"/>
    <property type="molecule type" value="Genomic_DNA"/>
</dbReference>